<keyword evidence="2" id="KW-1185">Reference proteome</keyword>
<reference evidence="1" key="1">
    <citation type="submission" date="2022-05" db="EMBL/GenBank/DDBJ databases">
        <title>The Musa troglodytarum L. genome provides insights into the mechanism of non-climacteric behaviour and enrichment of carotenoids.</title>
        <authorList>
            <person name="Wang J."/>
        </authorList>
    </citation>
    <scope>NUCLEOTIDE SEQUENCE</scope>
    <source>
        <tissue evidence="1">Leaf</tissue>
    </source>
</reference>
<sequence length="169" mass="19019">MQSVNIIRRAEGEHPKHPYKKGSIFTFFLGSERWSNGVAKSGEKGQGRHVRSEALHTARDAGCQSWEDLVPPLLSLYAENAMEMKGPVLLRLPESCRKTRRSEQQDELSRHGLGFWEGGDGSLVQSRSSKWRLYARLDWEPKRGGLVLGRGFGGCLLSGTVDILGIYYW</sequence>
<gene>
    <name evidence="1" type="ORF">MUK42_12523</name>
</gene>
<evidence type="ECO:0000313" key="2">
    <source>
        <dbReference type="Proteomes" id="UP001055439"/>
    </source>
</evidence>
<dbReference type="OrthoDB" id="1924787at2759"/>
<proteinExistence type="predicted"/>
<dbReference type="AlphaFoldDB" id="A0A9E7KCS7"/>
<dbReference type="EMBL" id="CP097509">
    <property type="protein sequence ID" value="URE15547.1"/>
    <property type="molecule type" value="Genomic_DNA"/>
</dbReference>
<organism evidence="1 2">
    <name type="scientific">Musa troglodytarum</name>
    <name type="common">fe'i banana</name>
    <dbReference type="NCBI Taxonomy" id="320322"/>
    <lineage>
        <taxon>Eukaryota</taxon>
        <taxon>Viridiplantae</taxon>
        <taxon>Streptophyta</taxon>
        <taxon>Embryophyta</taxon>
        <taxon>Tracheophyta</taxon>
        <taxon>Spermatophyta</taxon>
        <taxon>Magnoliopsida</taxon>
        <taxon>Liliopsida</taxon>
        <taxon>Zingiberales</taxon>
        <taxon>Musaceae</taxon>
        <taxon>Musa</taxon>
    </lineage>
</organism>
<dbReference type="EMBL" id="CP097509">
    <property type="protein sequence ID" value="URE15548.1"/>
    <property type="molecule type" value="Genomic_DNA"/>
</dbReference>
<protein>
    <submittedName>
        <fullName evidence="1">Exostosin family domain containing protein</fullName>
    </submittedName>
</protein>
<evidence type="ECO:0000313" key="1">
    <source>
        <dbReference type="EMBL" id="URE15548.1"/>
    </source>
</evidence>
<name>A0A9E7KCS7_9LILI</name>
<dbReference type="Proteomes" id="UP001055439">
    <property type="component" value="Chromosome 7"/>
</dbReference>
<accession>A0A9E7KCS7</accession>